<reference evidence="1 2" key="1">
    <citation type="submission" date="2016-10" db="EMBL/GenBank/DDBJ databases">
        <authorList>
            <person name="de Groot N.N."/>
        </authorList>
    </citation>
    <scope>NUCLEOTIDE SEQUENCE [LARGE SCALE GENOMIC DNA]</scope>
    <source>
        <strain evidence="1 2">DSM 22789</strain>
    </source>
</reference>
<protein>
    <recommendedName>
        <fullName evidence="3">3-hydroxymyristoyl/3-hydroxydecanoyl-(Acyl carrier protein) dehydratase</fullName>
    </recommendedName>
</protein>
<accession>A0A1I6S2B2</accession>
<proteinExistence type="predicted"/>
<dbReference type="EMBL" id="FOZZ01000004">
    <property type="protein sequence ID" value="SFS71105.1"/>
    <property type="molecule type" value="Genomic_DNA"/>
</dbReference>
<dbReference type="Proteomes" id="UP000198785">
    <property type="component" value="Unassembled WGS sequence"/>
</dbReference>
<sequence length="144" mass="15832">MSLPIIGDSLLKLIPQRPPIVMVSSLEEYDEQRLVASFQVEEGKLFVDDCSLAESGLLEHMAQSVALHTGYSFYLRHEDAPTGYIGAIQKAEIMSLPNIGDTVYSEVLIRQEFMGVTLVDITTRLADKVIATAKMKTVIAATDT</sequence>
<gene>
    <name evidence="1" type="ORF">SAMN05660206_10478</name>
</gene>
<dbReference type="Pfam" id="PF22817">
    <property type="entry name" value="ApeP-like"/>
    <property type="match status" value="1"/>
</dbReference>
<keyword evidence="2" id="KW-1185">Reference proteome</keyword>
<dbReference type="STRING" id="683125.SAMN05660206_10478"/>
<evidence type="ECO:0000313" key="2">
    <source>
        <dbReference type="Proteomes" id="UP000198785"/>
    </source>
</evidence>
<name>A0A1I6S2B2_9SPHI</name>
<dbReference type="RefSeq" id="WP_212611636.1">
    <property type="nucleotide sequence ID" value="NZ_FOZZ01000004.1"/>
</dbReference>
<dbReference type="SUPFAM" id="SSF54637">
    <property type="entry name" value="Thioesterase/thiol ester dehydrase-isomerase"/>
    <property type="match status" value="1"/>
</dbReference>
<dbReference type="AlphaFoldDB" id="A0A1I6S2B2"/>
<dbReference type="InterPro" id="IPR029069">
    <property type="entry name" value="HotDog_dom_sf"/>
</dbReference>
<evidence type="ECO:0000313" key="1">
    <source>
        <dbReference type="EMBL" id="SFS71105.1"/>
    </source>
</evidence>
<dbReference type="InterPro" id="IPR016776">
    <property type="entry name" value="ApeP-like_dehydratase"/>
</dbReference>
<organism evidence="1 2">
    <name type="scientific">Sphingobacterium wenxiniae</name>
    <dbReference type="NCBI Taxonomy" id="683125"/>
    <lineage>
        <taxon>Bacteria</taxon>
        <taxon>Pseudomonadati</taxon>
        <taxon>Bacteroidota</taxon>
        <taxon>Sphingobacteriia</taxon>
        <taxon>Sphingobacteriales</taxon>
        <taxon>Sphingobacteriaceae</taxon>
        <taxon>Sphingobacterium</taxon>
    </lineage>
</organism>
<dbReference type="Gene3D" id="3.10.129.10">
    <property type="entry name" value="Hotdog Thioesterase"/>
    <property type="match status" value="1"/>
</dbReference>
<evidence type="ECO:0008006" key="3">
    <source>
        <dbReference type="Google" id="ProtNLM"/>
    </source>
</evidence>